<feature type="region of interest" description="Disordered" evidence="1">
    <location>
        <begin position="115"/>
        <end position="139"/>
    </location>
</feature>
<feature type="region of interest" description="Disordered" evidence="1">
    <location>
        <begin position="1"/>
        <end position="20"/>
    </location>
</feature>
<accession>A0A1E1MF63</accession>
<feature type="region of interest" description="Disordered" evidence="1">
    <location>
        <begin position="222"/>
        <end position="248"/>
    </location>
</feature>
<feature type="region of interest" description="Disordered" evidence="1">
    <location>
        <begin position="326"/>
        <end position="356"/>
    </location>
</feature>
<feature type="compositionally biased region" description="Basic and acidic residues" evidence="1">
    <location>
        <begin position="272"/>
        <end position="286"/>
    </location>
</feature>
<gene>
    <name evidence="2" type="ORF">RSE6_08351</name>
</gene>
<dbReference type="EMBL" id="FJVC01000302">
    <property type="protein sequence ID" value="CZT47750.1"/>
    <property type="molecule type" value="Genomic_DNA"/>
</dbReference>
<feature type="region of interest" description="Disordered" evidence="1">
    <location>
        <begin position="422"/>
        <end position="533"/>
    </location>
</feature>
<feature type="region of interest" description="Disordered" evidence="1">
    <location>
        <begin position="694"/>
        <end position="713"/>
    </location>
</feature>
<feature type="compositionally biased region" description="Low complexity" evidence="1">
    <location>
        <begin position="617"/>
        <end position="629"/>
    </location>
</feature>
<feature type="region of interest" description="Disordered" evidence="1">
    <location>
        <begin position="180"/>
        <end position="204"/>
    </location>
</feature>
<feature type="region of interest" description="Disordered" evidence="1">
    <location>
        <begin position="268"/>
        <end position="288"/>
    </location>
</feature>
<feature type="compositionally biased region" description="Basic and acidic residues" evidence="1">
    <location>
        <begin position="8"/>
        <end position="20"/>
    </location>
</feature>
<feature type="region of interest" description="Disordered" evidence="1">
    <location>
        <begin position="722"/>
        <end position="751"/>
    </location>
</feature>
<feature type="compositionally biased region" description="Polar residues" evidence="1">
    <location>
        <begin position="568"/>
        <end position="598"/>
    </location>
</feature>
<feature type="compositionally biased region" description="Low complexity" evidence="1">
    <location>
        <begin position="33"/>
        <end position="44"/>
    </location>
</feature>
<feature type="region of interest" description="Disordered" evidence="1">
    <location>
        <begin position="30"/>
        <end position="70"/>
    </location>
</feature>
<reference evidence="3" key="1">
    <citation type="submission" date="2016-03" db="EMBL/GenBank/DDBJ databases">
        <authorList>
            <person name="Guldener U."/>
        </authorList>
    </citation>
    <scope>NUCLEOTIDE SEQUENCE [LARGE SCALE GENOMIC DNA]</scope>
</reference>
<protein>
    <submittedName>
        <fullName evidence="2">Uncharacterized protein</fullName>
    </submittedName>
</protein>
<sequence>MQTSVRSEAPRAADMRNLSDESVHISREISIVSSPGPTTPSFPSIIQENVPTDINPGIRPATGSGRQLKRWNSKVSDASWRYSRRNSLQVPRISQDAALLNSNRESMKALSDFLKTREPPPSNFMSIPSDDEKPPSSLKKRASRLFGKTKNKSNPPWLLQLPDSAVAAKTRSGARHIAISIPMDSTDSRTAPGYQPPNPLGSNPHMNLDRGADTVLKTVAETHPEKQSRKRTANSGIGRQIPGIQPEIGMRGHGAELVLKAYETDVGLASRRSKDEQRTTKHDPQRSQRTYIAVSPVDADKPNIQRRVLHMSDGTIDSQLSIASTGMGHSRNISSVSTAPSATLNKSLQPDLPPRTSSIVKIPTANLAKEKAPERIQSSLSGYSEITETPPSPPAVLGIAVRGYNASPVGRPQVVKNIPRSHASHDLLSPPEDRSKSISRPATAPDSRTNNPLAAKSKSPVRRTASNQNGIVESVPITRQTRQERVRARKMRDIESVRSLSGSHPPLPESQATNHIVAPPKNPKRQTYSADARRRAAVNTLSPIMLVANVPPSAGSVTSADFPLQRVSRQARSVRPNSVEHTIRSTHTPPRSIITSLDSETEDAHTTSSASKKRRSTTTQSLRSSILSTRRQERRLKRNMSLREREMDARISKIESDNIMLLQTLGGIARSFGEISRIGKEARTERRTARLLDEEWSPSPEEKRRRGELEKMEPVMRVMREMAPRVSMEGQREGKVGRNSEDSYDGMSVLG</sequence>
<evidence type="ECO:0000313" key="2">
    <source>
        <dbReference type="EMBL" id="CZT47750.1"/>
    </source>
</evidence>
<evidence type="ECO:0000313" key="3">
    <source>
        <dbReference type="Proteomes" id="UP000177625"/>
    </source>
</evidence>
<feature type="compositionally biased region" description="Polar residues" evidence="1">
    <location>
        <begin position="331"/>
        <end position="348"/>
    </location>
</feature>
<feature type="compositionally biased region" description="Basic and acidic residues" evidence="1">
    <location>
        <begin position="730"/>
        <end position="741"/>
    </location>
</feature>
<evidence type="ECO:0000256" key="1">
    <source>
        <dbReference type="SAM" id="MobiDB-lite"/>
    </source>
</evidence>
<organism evidence="2 3">
    <name type="scientific">Rhynchosporium secalis</name>
    <name type="common">Barley scald fungus</name>
    <dbReference type="NCBI Taxonomy" id="38038"/>
    <lineage>
        <taxon>Eukaryota</taxon>
        <taxon>Fungi</taxon>
        <taxon>Dikarya</taxon>
        <taxon>Ascomycota</taxon>
        <taxon>Pezizomycotina</taxon>
        <taxon>Leotiomycetes</taxon>
        <taxon>Helotiales</taxon>
        <taxon>Ploettnerulaceae</taxon>
        <taxon>Rhynchosporium</taxon>
    </lineage>
</organism>
<feature type="region of interest" description="Disordered" evidence="1">
    <location>
        <begin position="568"/>
        <end position="641"/>
    </location>
</feature>
<feature type="compositionally biased region" description="Basic and acidic residues" evidence="1">
    <location>
        <begin position="481"/>
        <end position="496"/>
    </location>
</feature>
<name>A0A1E1MF63_RHYSE</name>
<dbReference type="Proteomes" id="UP000177625">
    <property type="component" value="Unassembled WGS sequence"/>
</dbReference>
<feature type="compositionally biased region" description="Basic and acidic residues" evidence="1">
    <location>
        <begin position="700"/>
        <end position="713"/>
    </location>
</feature>
<dbReference type="AlphaFoldDB" id="A0A1E1MF63"/>
<keyword evidence="3" id="KW-1185">Reference proteome</keyword>
<proteinExistence type="predicted"/>